<sequence length="186" mass="20348">MLSVDTSAIDRFANMFAAAGPKAQAAVRRAAKRTGEQTRTAMRPALVKATGLKPRVIHRALKIVTTDDGFKIVSRGGKIRLKHFGARETLRGVSAAPRGQRQVFAGTFIKGGRFPNRKTLNMGGQVFERLPGVKRWGGPVRLVRSEVTIPEEMVAGEPARVFIATARKVFSQRLSHELSRVLLGYG</sequence>
<organism evidence="1 2">
    <name type="scientific">Chelatococcus sambhunathii</name>
    <dbReference type="NCBI Taxonomy" id="363953"/>
    <lineage>
        <taxon>Bacteria</taxon>
        <taxon>Pseudomonadati</taxon>
        <taxon>Pseudomonadota</taxon>
        <taxon>Alphaproteobacteria</taxon>
        <taxon>Hyphomicrobiales</taxon>
        <taxon>Chelatococcaceae</taxon>
        <taxon>Chelatococcus</taxon>
    </lineage>
</organism>
<gene>
    <name evidence="1" type="ORF">Ga0061061_11640</name>
</gene>
<comment type="caution">
    <text evidence="1">The sequence shown here is derived from an EMBL/GenBank/DDBJ whole genome shotgun (WGS) entry which is preliminary data.</text>
</comment>
<protein>
    <recommendedName>
        <fullName evidence="3">Prophage minor tail protein Z (GPZ)</fullName>
    </recommendedName>
</protein>
<dbReference type="Proteomes" id="UP000182178">
    <property type="component" value="Unassembled WGS sequence"/>
</dbReference>
<evidence type="ECO:0000313" key="2">
    <source>
        <dbReference type="Proteomes" id="UP000182178"/>
    </source>
</evidence>
<dbReference type="RefSeq" id="WP_055460966.1">
    <property type="nucleotide sequence ID" value="NZ_CYHC01000016.1"/>
</dbReference>
<reference evidence="1 2" key="1">
    <citation type="submission" date="2015-08" db="EMBL/GenBank/DDBJ databases">
        <authorList>
            <person name="Varghese N."/>
        </authorList>
    </citation>
    <scope>NUCLEOTIDE SEQUENCE [LARGE SCALE GENOMIC DNA]</scope>
    <source>
        <strain evidence="1 2">DSM 18167</strain>
    </source>
</reference>
<dbReference type="EMBL" id="CYHC01000016">
    <property type="protein sequence ID" value="CUA90898.1"/>
    <property type="molecule type" value="Genomic_DNA"/>
</dbReference>
<evidence type="ECO:0008006" key="3">
    <source>
        <dbReference type="Google" id="ProtNLM"/>
    </source>
</evidence>
<name>A0ABM9U985_9HYPH</name>
<evidence type="ECO:0000313" key="1">
    <source>
        <dbReference type="EMBL" id="CUA90898.1"/>
    </source>
</evidence>
<accession>A0ABM9U985</accession>
<proteinExistence type="predicted"/>
<keyword evidence="2" id="KW-1185">Reference proteome</keyword>